<dbReference type="AlphaFoldDB" id="A0A1I3LNI5"/>
<dbReference type="EMBL" id="FOQU01000004">
    <property type="protein sequence ID" value="SFI86253.1"/>
    <property type="molecule type" value="Genomic_DNA"/>
</dbReference>
<accession>A0A1I3LNI5</accession>
<proteinExistence type="predicted"/>
<name>A0A1I3LNI5_9BURK</name>
<dbReference type="OrthoDB" id="8612762at2"/>
<organism evidence="1 2">
    <name type="scientific">Paraburkholderia megapolitana</name>
    <dbReference type="NCBI Taxonomy" id="420953"/>
    <lineage>
        <taxon>Bacteria</taxon>
        <taxon>Pseudomonadati</taxon>
        <taxon>Pseudomonadota</taxon>
        <taxon>Betaproteobacteria</taxon>
        <taxon>Burkholderiales</taxon>
        <taxon>Burkholderiaceae</taxon>
        <taxon>Paraburkholderia</taxon>
    </lineage>
</organism>
<protein>
    <submittedName>
        <fullName evidence="1">Uncharacterized protein</fullName>
    </submittedName>
</protein>
<dbReference type="STRING" id="420953.SAMN05192543_104505"/>
<evidence type="ECO:0000313" key="1">
    <source>
        <dbReference type="EMBL" id="SFI86253.1"/>
    </source>
</evidence>
<reference evidence="1 2" key="1">
    <citation type="submission" date="2016-10" db="EMBL/GenBank/DDBJ databases">
        <authorList>
            <person name="de Groot N.N."/>
        </authorList>
    </citation>
    <scope>NUCLEOTIDE SEQUENCE [LARGE SCALE GENOMIC DNA]</scope>
    <source>
        <strain evidence="1 2">LMG 23650</strain>
    </source>
</reference>
<gene>
    <name evidence="1" type="ORF">SAMN05192543_104505</name>
</gene>
<dbReference type="Proteomes" id="UP000199548">
    <property type="component" value="Unassembled WGS sequence"/>
</dbReference>
<sequence length="86" mass="9353">MHLRNLLLVAALVPLSGCLTMSGSYNVKAVDANGNELGKGLKMMAQGRHIYTARNALCSNYPKATIIITDLETGQELKGESPYRCR</sequence>
<evidence type="ECO:0000313" key="2">
    <source>
        <dbReference type="Proteomes" id="UP000199548"/>
    </source>
</evidence>
<keyword evidence="2" id="KW-1185">Reference proteome</keyword>